<keyword evidence="7" id="KW-0868">Chloride</keyword>
<feature type="transmembrane region" description="Helical" evidence="8">
    <location>
        <begin position="166"/>
        <end position="190"/>
    </location>
</feature>
<feature type="transmembrane region" description="Helical" evidence="8">
    <location>
        <begin position="241"/>
        <end position="261"/>
    </location>
</feature>
<dbReference type="GO" id="GO:0005886">
    <property type="term" value="C:plasma membrane"/>
    <property type="evidence" value="ECO:0007669"/>
    <property type="project" value="TreeGrafter"/>
</dbReference>
<evidence type="ECO:0000256" key="4">
    <source>
        <dbReference type="ARBA" id="ARBA00022989"/>
    </source>
</evidence>
<sequence length="532" mass="55832">MRRPRDAGSGYGDVGGLLSHLRQTQWMMALRAMLCGIVVGMLVSVYREGIEAGTRAAQWGYAVVARNPWWLVAWAFGLIGVAAIVAFLVRWEPMAGGSGIPQVEGVALRGMRMRWWRVLLVRYAGGLLCGMFGLSLGREGPSIQIGAASSQAVSRAMGRRGIESNYLMTAGAAAGLSAAFNAPLSGMMFALEEVHRSFSPMILLSATAASLSADFVSKYWFGLTPVLNFTRLSQLSLPEYLWMLPLGVVAGLVGSLINRMLLGFQTMYSRVPATARIGIALAIALPVGIWLPMVLGGGEELIGFAEKATSGIGFLVILLVAKMLFTSTSFGSGVPGGIFMPILASGTLAGSIMGLVAVHAGVPQEHVAVFAVCAMAGTLAASVKAPVTSILLTVEMSGTLVHMLPVTACAFVALLVSDLLHISPIYSALLDRYVQAHPDDGTALRRDSAGRASGNAVMEFAVEAGSPVAGRALSDVSWPSGAAIVDIRRGDDEIVPTSTTVVEAGDYLLVMFPATHLAQVRSDMAPLCGASD</sequence>
<dbReference type="PANTHER" id="PTHR45711">
    <property type="entry name" value="CHLORIDE CHANNEL PROTEIN"/>
    <property type="match status" value="1"/>
</dbReference>
<dbReference type="InterPro" id="IPR036721">
    <property type="entry name" value="RCK_C_sf"/>
</dbReference>
<dbReference type="PROSITE" id="PS51202">
    <property type="entry name" value="RCK_C"/>
    <property type="match status" value="1"/>
</dbReference>
<dbReference type="CDD" id="cd01031">
    <property type="entry name" value="EriC"/>
    <property type="match status" value="1"/>
</dbReference>
<dbReference type="InterPro" id="IPR006037">
    <property type="entry name" value="RCK_C"/>
</dbReference>
<evidence type="ECO:0000256" key="2">
    <source>
        <dbReference type="ARBA" id="ARBA00022448"/>
    </source>
</evidence>
<feature type="transmembrane region" description="Helical" evidence="8">
    <location>
        <begin position="69"/>
        <end position="89"/>
    </location>
</feature>
<dbReference type="GO" id="GO:0008324">
    <property type="term" value="F:monoatomic cation transmembrane transporter activity"/>
    <property type="evidence" value="ECO:0007669"/>
    <property type="project" value="InterPro"/>
</dbReference>
<evidence type="ECO:0000313" key="11">
    <source>
        <dbReference type="Proteomes" id="UP000029014"/>
    </source>
</evidence>
<dbReference type="GO" id="GO:0005247">
    <property type="term" value="F:voltage-gated chloride channel activity"/>
    <property type="evidence" value="ECO:0007669"/>
    <property type="project" value="TreeGrafter"/>
</dbReference>
<keyword evidence="3 8" id="KW-0812">Transmembrane</keyword>
<dbReference type="SUPFAM" id="SSF116726">
    <property type="entry name" value="TrkA C-terminal domain-like"/>
    <property type="match status" value="1"/>
</dbReference>
<feature type="transmembrane region" description="Helical" evidence="8">
    <location>
        <begin position="337"/>
        <end position="361"/>
    </location>
</feature>
<dbReference type="GO" id="GO:0006813">
    <property type="term" value="P:potassium ion transport"/>
    <property type="evidence" value="ECO:0007669"/>
    <property type="project" value="InterPro"/>
</dbReference>
<dbReference type="Gene3D" id="1.10.3080.10">
    <property type="entry name" value="Clc chloride channel"/>
    <property type="match status" value="1"/>
</dbReference>
<dbReference type="PRINTS" id="PR00762">
    <property type="entry name" value="CLCHANNEL"/>
</dbReference>
<evidence type="ECO:0000256" key="6">
    <source>
        <dbReference type="ARBA" id="ARBA00023136"/>
    </source>
</evidence>
<feature type="transmembrane region" description="Helical" evidence="8">
    <location>
        <begin position="399"/>
        <end position="420"/>
    </location>
</feature>
<dbReference type="Gene3D" id="3.30.70.1450">
    <property type="entry name" value="Regulator of K+ conductance, C-terminal domain"/>
    <property type="match status" value="1"/>
</dbReference>
<keyword evidence="4 8" id="KW-1133">Transmembrane helix</keyword>
<dbReference type="STRING" id="1693.BMIN_1306"/>
<accession>A0A087BSP1</accession>
<dbReference type="EMBL" id="JGZD01000004">
    <property type="protein sequence ID" value="KFI74041.1"/>
    <property type="molecule type" value="Genomic_DNA"/>
</dbReference>
<keyword evidence="2" id="KW-0813">Transport</keyword>
<organism evidence="10 11">
    <name type="scientific">Bifidobacterium minimum</name>
    <dbReference type="NCBI Taxonomy" id="1693"/>
    <lineage>
        <taxon>Bacteria</taxon>
        <taxon>Bacillati</taxon>
        <taxon>Actinomycetota</taxon>
        <taxon>Actinomycetes</taxon>
        <taxon>Bifidobacteriales</taxon>
        <taxon>Bifidobacteriaceae</taxon>
        <taxon>Bifidobacterium</taxon>
    </lineage>
</organism>
<dbReference type="eggNOG" id="COG0038">
    <property type="taxonomic scope" value="Bacteria"/>
</dbReference>
<dbReference type="SUPFAM" id="SSF81340">
    <property type="entry name" value="Clc chloride channel"/>
    <property type="match status" value="1"/>
</dbReference>
<dbReference type="Pfam" id="PF00654">
    <property type="entry name" value="Voltage_CLC"/>
    <property type="match status" value="1"/>
</dbReference>
<feature type="transmembrane region" description="Helical" evidence="8">
    <location>
        <begin position="308"/>
        <end position="325"/>
    </location>
</feature>
<dbReference type="InterPro" id="IPR014743">
    <property type="entry name" value="Cl-channel_core"/>
</dbReference>
<feature type="transmembrane region" description="Helical" evidence="8">
    <location>
        <begin position="273"/>
        <end position="296"/>
    </location>
</feature>
<evidence type="ECO:0000313" key="10">
    <source>
        <dbReference type="EMBL" id="KFI74041.1"/>
    </source>
</evidence>
<dbReference type="InterPro" id="IPR001807">
    <property type="entry name" value="ClC"/>
</dbReference>
<comment type="caution">
    <text evidence="10">The sequence shown here is derived from an EMBL/GenBank/DDBJ whole genome shotgun (WGS) entry which is preliminary data.</text>
</comment>
<dbReference type="Proteomes" id="UP000029014">
    <property type="component" value="Unassembled WGS sequence"/>
</dbReference>
<gene>
    <name evidence="10" type="ORF">BMIN_1306</name>
</gene>
<dbReference type="PANTHER" id="PTHR45711:SF6">
    <property type="entry name" value="CHLORIDE CHANNEL PROTEIN"/>
    <property type="match status" value="1"/>
</dbReference>
<dbReference type="eggNOG" id="COG0569">
    <property type="taxonomic scope" value="Bacteria"/>
</dbReference>
<feature type="transmembrane region" description="Helical" evidence="8">
    <location>
        <begin position="28"/>
        <end position="46"/>
    </location>
</feature>
<evidence type="ECO:0000259" key="9">
    <source>
        <dbReference type="PROSITE" id="PS51202"/>
    </source>
</evidence>
<feature type="transmembrane region" description="Helical" evidence="8">
    <location>
        <begin position="367"/>
        <end position="387"/>
    </location>
</feature>
<feature type="domain" description="RCK C-terminal" evidence="9">
    <location>
        <begin position="444"/>
        <end position="526"/>
    </location>
</feature>
<evidence type="ECO:0000256" key="5">
    <source>
        <dbReference type="ARBA" id="ARBA00023065"/>
    </source>
</evidence>
<evidence type="ECO:0000256" key="3">
    <source>
        <dbReference type="ARBA" id="ARBA00022692"/>
    </source>
</evidence>
<keyword evidence="11" id="KW-1185">Reference proteome</keyword>
<keyword evidence="6 8" id="KW-0472">Membrane</keyword>
<protein>
    <submittedName>
        <fullName evidence="10">Chloride channel protein</fullName>
    </submittedName>
</protein>
<proteinExistence type="predicted"/>
<name>A0A087BSP1_9BIFI</name>
<feature type="transmembrane region" description="Helical" evidence="8">
    <location>
        <begin position="119"/>
        <end position="137"/>
    </location>
</feature>
<dbReference type="Pfam" id="PF02080">
    <property type="entry name" value="TrkA_C"/>
    <property type="match status" value="1"/>
</dbReference>
<comment type="subcellular location">
    <subcellularLocation>
        <location evidence="1">Membrane</location>
        <topology evidence="1">Multi-pass membrane protein</topology>
    </subcellularLocation>
</comment>
<evidence type="ECO:0000256" key="7">
    <source>
        <dbReference type="ARBA" id="ARBA00023214"/>
    </source>
</evidence>
<reference evidence="10 11" key="1">
    <citation type="submission" date="2014-03" db="EMBL/GenBank/DDBJ databases">
        <title>Genomics of Bifidobacteria.</title>
        <authorList>
            <person name="Ventura M."/>
            <person name="Milani C."/>
            <person name="Lugli G.A."/>
        </authorList>
    </citation>
    <scope>NUCLEOTIDE SEQUENCE [LARGE SCALE GENOMIC DNA]</scope>
    <source>
        <strain evidence="10 11">LMG 11592</strain>
    </source>
</reference>
<evidence type="ECO:0000256" key="1">
    <source>
        <dbReference type="ARBA" id="ARBA00004141"/>
    </source>
</evidence>
<keyword evidence="5" id="KW-0406">Ion transport</keyword>
<evidence type="ECO:0000256" key="8">
    <source>
        <dbReference type="SAM" id="Phobius"/>
    </source>
</evidence>
<dbReference type="AlphaFoldDB" id="A0A087BSP1"/>